<accession>A0A7D6Z0T2</accession>
<feature type="transmembrane region" description="Helical" evidence="1">
    <location>
        <begin position="62"/>
        <end position="83"/>
    </location>
</feature>
<dbReference type="Proteomes" id="UP000515512">
    <property type="component" value="Chromosome"/>
</dbReference>
<evidence type="ECO:0000313" key="2">
    <source>
        <dbReference type="EMBL" id="QLY29606.1"/>
    </source>
</evidence>
<feature type="transmembrane region" description="Helical" evidence="1">
    <location>
        <begin position="20"/>
        <end position="50"/>
    </location>
</feature>
<reference evidence="2 3" key="1">
    <citation type="submission" date="2020-07" db="EMBL/GenBank/DDBJ databases">
        <authorList>
            <person name="Zhuang K."/>
            <person name="Ran Y."/>
        </authorList>
    </citation>
    <scope>NUCLEOTIDE SEQUENCE [LARGE SCALE GENOMIC DNA]</scope>
    <source>
        <strain evidence="2 3">WCH-YHL-001</strain>
    </source>
</reference>
<proteinExistence type="predicted"/>
<keyword evidence="1" id="KW-0812">Transmembrane</keyword>
<dbReference type="EMBL" id="CP059399">
    <property type="protein sequence ID" value="QLY29606.1"/>
    <property type="molecule type" value="Genomic_DNA"/>
</dbReference>
<dbReference type="AlphaFoldDB" id="A0A7D6Z0T2"/>
<keyword evidence="1" id="KW-0472">Membrane</keyword>
<evidence type="ECO:0000256" key="1">
    <source>
        <dbReference type="SAM" id="Phobius"/>
    </source>
</evidence>
<sequence length="92" mass="9433">MNETDSAAGSFGWLRHSGRFVAAALVGLALSLCLAGPIILGVWLVAVLVWGIGVSRKGFDPAIAGFMAGFSVLPCAFGIALLLESLGWSNAV</sequence>
<organism evidence="2 3">
    <name type="scientific">Nocardia huaxiensis</name>
    <dbReference type="NCBI Taxonomy" id="2755382"/>
    <lineage>
        <taxon>Bacteria</taxon>
        <taxon>Bacillati</taxon>
        <taxon>Actinomycetota</taxon>
        <taxon>Actinomycetes</taxon>
        <taxon>Mycobacteriales</taxon>
        <taxon>Nocardiaceae</taxon>
        <taxon>Nocardia</taxon>
    </lineage>
</organism>
<protein>
    <submittedName>
        <fullName evidence="2">Uncharacterized protein</fullName>
    </submittedName>
</protein>
<keyword evidence="3" id="KW-1185">Reference proteome</keyword>
<gene>
    <name evidence="2" type="ORF">H0264_30870</name>
</gene>
<keyword evidence="1" id="KW-1133">Transmembrane helix</keyword>
<name>A0A7D6Z0T2_9NOCA</name>
<dbReference type="RefSeq" id="WP_181580810.1">
    <property type="nucleotide sequence ID" value="NZ_CP059399.1"/>
</dbReference>
<dbReference type="KEGG" id="nhu:H0264_30870"/>
<evidence type="ECO:0000313" key="3">
    <source>
        <dbReference type="Proteomes" id="UP000515512"/>
    </source>
</evidence>